<dbReference type="PANTHER" id="PTHR48075:SF5">
    <property type="entry name" value="3-HYDROXYBUTYRYL-COA DEHYDROGENASE"/>
    <property type="match status" value="1"/>
</dbReference>
<dbReference type="Pfam" id="PF02737">
    <property type="entry name" value="3HCDH_N"/>
    <property type="match status" value="1"/>
</dbReference>
<dbReference type="InterPro" id="IPR008927">
    <property type="entry name" value="6-PGluconate_DH-like_C_sf"/>
</dbReference>
<dbReference type="GO" id="GO:0008691">
    <property type="term" value="F:3-hydroxybutyryl-CoA dehydrogenase activity"/>
    <property type="evidence" value="ECO:0007669"/>
    <property type="project" value="TreeGrafter"/>
</dbReference>
<dbReference type="SUPFAM" id="SSF48179">
    <property type="entry name" value="6-phosphogluconate dehydrogenase C-terminal domain-like"/>
    <property type="match status" value="1"/>
</dbReference>
<dbReference type="Gene3D" id="1.10.1040.50">
    <property type="match status" value="1"/>
</dbReference>
<comment type="caution">
    <text evidence="4">The sequence shown here is derived from an EMBL/GenBank/DDBJ whole genome shotgun (WGS) entry which is preliminary data.</text>
</comment>
<gene>
    <name evidence="4" type="primary">fadB</name>
    <name evidence="4" type="ORF">Poly51_19780</name>
</gene>
<accession>A0A5C6FEK3</accession>
<dbReference type="InterPro" id="IPR006180">
    <property type="entry name" value="3-OHacyl-CoA_DH_CS"/>
</dbReference>
<keyword evidence="5" id="KW-1185">Reference proteome</keyword>
<keyword evidence="1" id="KW-0560">Oxidoreductase</keyword>
<proteinExistence type="predicted"/>
<feature type="domain" description="3-hydroxyacyl-CoA dehydrogenase NAD binding" evidence="3">
    <location>
        <begin position="5"/>
        <end position="180"/>
    </location>
</feature>
<reference evidence="4 5" key="1">
    <citation type="submission" date="2019-02" db="EMBL/GenBank/DDBJ databases">
        <title>Deep-cultivation of Planctomycetes and their phenomic and genomic characterization uncovers novel biology.</title>
        <authorList>
            <person name="Wiegand S."/>
            <person name="Jogler M."/>
            <person name="Boedeker C."/>
            <person name="Pinto D."/>
            <person name="Vollmers J."/>
            <person name="Rivas-Marin E."/>
            <person name="Kohn T."/>
            <person name="Peeters S.H."/>
            <person name="Heuer A."/>
            <person name="Rast P."/>
            <person name="Oberbeckmann S."/>
            <person name="Bunk B."/>
            <person name="Jeske O."/>
            <person name="Meyerdierks A."/>
            <person name="Storesund J.E."/>
            <person name="Kallscheuer N."/>
            <person name="Luecker S."/>
            <person name="Lage O.M."/>
            <person name="Pohl T."/>
            <person name="Merkel B.J."/>
            <person name="Hornburger P."/>
            <person name="Mueller R.-W."/>
            <person name="Bruemmer F."/>
            <person name="Labrenz M."/>
            <person name="Spormann A.M."/>
            <person name="Op Den Camp H."/>
            <person name="Overmann J."/>
            <person name="Amann R."/>
            <person name="Jetten M.S.M."/>
            <person name="Mascher T."/>
            <person name="Medema M.H."/>
            <person name="Devos D.P."/>
            <person name="Kaster A.-K."/>
            <person name="Ovreas L."/>
            <person name="Rohde M."/>
            <person name="Galperin M.Y."/>
            <person name="Jogler C."/>
        </authorList>
    </citation>
    <scope>NUCLEOTIDE SEQUENCE [LARGE SCALE GENOMIC DNA]</scope>
    <source>
        <strain evidence="4 5">Poly51</strain>
    </source>
</reference>
<evidence type="ECO:0000313" key="4">
    <source>
        <dbReference type="EMBL" id="TWU59192.1"/>
    </source>
</evidence>
<organism evidence="4 5">
    <name type="scientific">Rubripirellula tenax</name>
    <dbReference type="NCBI Taxonomy" id="2528015"/>
    <lineage>
        <taxon>Bacteria</taxon>
        <taxon>Pseudomonadati</taxon>
        <taxon>Planctomycetota</taxon>
        <taxon>Planctomycetia</taxon>
        <taxon>Pirellulales</taxon>
        <taxon>Pirellulaceae</taxon>
        <taxon>Rubripirellula</taxon>
    </lineage>
</organism>
<dbReference type="Pfam" id="PF00725">
    <property type="entry name" value="3HCDH"/>
    <property type="match status" value="1"/>
</dbReference>
<dbReference type="GO" id="GO:0070403">
    <property type="term" value="F:NAD+ binding"/>
    <property type="evidence" value="ECO:0007669"/>
    <property type="project" value="InterPro"/>
</dbReference>
<dbReference type="EMBL" id="SJPW01000002">
    <property type="protein sequence ID" value="TWU59192.1"/>
    <property type="molecule type" value="Genomic_DNA"/>
</dbReference>
<dbReference type="Proteomes" id="UP000318288">
    <property type="component" value="Unassembled WGS sequence"/>
</dbReference>
<dbReference type="OrthoDB" id="9771883at2"/>
<dbReference type="PANTHER" id="PTHR48075">
    <property type="entry name" value="3-HYDROXYACYL-COA DEHYDROGENASE FAMILY PROTEIN"/>
    <property type="match status" value="1"/>
</dbReference>
<feature type="domain" description="3-hydroxyacyl-CoA dehydrogenase C-terminal" evidence="2">
    <location>
        <begin position="185"/>
        <end position="278"/>
    </location>
</feature>
<evidence type="ECO:0000259" key="2">
    <source>
        <dbReference type="Pfam" id="PF00725"/>
    </source>
</evidence>
<dbReference type="GO" id="GO:0006635">
    <property type="term" value="P:fatty acid beta-oxidation"/>
    <property type="evidence" value="ECO:0007669"/>
    <property type="project" value="TreeGrafter"/>
</dbReference>
<dbReference type="InterPro" id="IPR006108">
    <property type="entry name" value="3HC_DH_C"/>
</dbReference>
<sequence length="391" mass="42539">MIKGIVLVGAGTVGRAILAAHLDVGVSVHLVDRDANAIRSAADEVNHALHRSVPVRVSDGFSVGDSLSAVSLDCGKTMIETPTIVIESIAERLDVKRAFFADAEKLFGDGAILCSNTSTLRIGDIASSLLRPQRFAGMHFFMPVDQRPAVEIIRGAATDDRTISICAEHASRLKKEPLIAPDTPGFIVNRLLSPYLNQAMLLLCHGIAAERIERAALQYGMPMSPLELIDTIGTRTTFDAGRVYWQSFPQRIAPAPMLGKMIKRGRMGKASGGGFYDYVDGERSDAISPEIAVLADTYHRPIGEVSDIDLVQLLAIPMLIEAAVVHQEGRVTSLASFDTAMRGGLGFSPNRSWTKWFADRADGEIVQAIDRWKQDFKSMNGDSIRFDFLTA</sequence>
<protein>
    <submittedName>
        <fullName evidence="4">Fatty acid oxidation complex subunit alpha</fullName>
    </submittedName>
</protein>
<name>A0A5C6FEK3_9BACT</name>
<dbReference type="InterPro" id="IPR006176">
    <property type="entry name" value="3-OHacyl-CoA_DH_NAD-bd"/>
</dbReference>
<dbReference type="Gene3D" id="3.40.50.720">
    <property type="entry name" value="NAD(P)-binding Rossmann-like Domain"/>
    <property type="match status" value="1"/>
</dbReference>
<dbReference type="RefSeq" id="WP_146456628.1">
    <property type="nucleotide sequence ID" value="NZ_SJPW01000002.1"/>
</dbReference>
<dbReference type="SUPFAM" id="SSF51735">
    <property type="entry name" value="NAD(P)-binding Rossmann-fold domains"/>
    <property type="match status" value="1"/>
</dbReference>
<evidence type="ECO:0000256" key="1">
    <source>
        <dbReference type="ARBA" id="ARBA00023002"/>
    </source>
</evidence>
<dbReference type="PROSITE" id="PS00067">
    <property type="entry name" value="3HCDH"/>
    <property type="match status" value="1"/>
</dbReference>
<dbReference type="AlphaFoldDB" id="A0A5C6FEK3"/>
<evidence type="ECO:0000313" key="5">
    <source>
        <dbReference type="Proteomes" id="UP000318288"/>
    </source>
</evidence>
<dbReference type="InterPro" id="IPR036291">
    <property type="entry name" value="NAD(P)-bd_dom_sf"/>
</dbReference>
<evidence type="ECO:0000259" key="3">
    <source>
        <dbReference type="Pfam" id="PF02737"/>
    </source>
</evidence>